<evidence type="ECO:0000313" key="7">
    <source>
        <dbReference type="Proteomes" id="UP001417504"/>
    </source>
</evidence>
<keyword evidence="7" id="KW-1185">Reference proteome</keyword>
<gene>
    <name evidence="6" type="ORF">Sjap_014670</name>
</gene>
<dbReference type="Gene3D" id="3.30.420.10">
    <property type="entry name" value="Ribonuclease H-like superfamily/Ribonuclease H"/>
    <property type="match status" value="1"/>
</dbReference>
<accession>A0AAP0IHU9</accession>
<dbReference type="PROSITE" id="PS50821">
    <property type="entry name" value="PAZ"/>
    <property type="match status" value="1"/>
</dbReference>
<dbReference type="Gene3D" id="3.40.50.2300">
    <property type="match status" value="1"/>
</dbReference>
<feature type="domain" description="PAZ" evidence="4">
    <location>
        <begin position="327"/>
        <end position="440"/>
    </location>
</feature>
<feature type="compositionally biased region" description="Gly residues" evidence="3">
    <location>
        <begin position="25"/>
        <end position="40"/>
    </location>
</feature>
<feature type="compositionally biased region" description="Basic and acidic residues" evidence="3">
    <location>
        <begin position="7"/>
        <end position="20"/>
    </location>
</feature>
<protein>
    <submittedName>
        <fullName evidence="6">Uncharacterized protein</fullName>
    </submittedName>
</protein>
<evidence type="ECO:0000256" key="1">
    <source>
        <dbReference type="ARBA" id="ARBA00008201"/>
    </source>
</evidence>
<evidence type="ECO:0000259" key="5">
    <source>
        <dbReference type="PROSITE" id="PS50822"/>
    </source>
</evidence>
<organism evidence="6 7">
    <name type="scientific">Stephania japonica</name>
    <dbReference type="NCBI Taxonomy" id="461633"/>
    <lineage>
        <taxon>Eukaryota</taxon>
        <taxon>Viridiplantae</taxon>
        <taxon>Streptophyta</taxon>
        <taxon>Embryophyta</taxon>
        <taxon>Tracheophyta</taxon>
        <taxon>Spermatophyta</taxon>
        <taxon>Magnoliopsida</taxon>
        <taxon>Ranunculales</taxon>
        <taxon>Menispermaceae</taxon>
        <taxon>Menispermoideae</taxon>
        <taxon>Cissampelideae</taxon>
        <taxon>Stephania</taxon>
    </lineage>
</organism>
<feature type="compositionally biased region" description="Gly residues" evidence="3">
    <location>
        <begin position="57"/>
        <end position="85"/>
    </location>
</feature>
<dbReference type="SMART" id="SM00950">
    <property type="entry name" value="Piwi"/>
    <property type="match status" value="1"/>
</dbReference>
<dbReference type="InterPro" id="IPR032472">
    <property type="entry name" value="ArgoL2"/>
</dbReference>
<dbReference type="PROSITE" id="PS50822">
    <property type="entry name" value="PIWI"/>
    <property type="match status" value="1"/>
</dbReference>
<dbReference type="Pfam" id="PF16488">
    <property type="entry name" value="ArgoL2"/>
    <property type="match status" value="1"/>
</dbReference>
<feature type="region of interest" description="Disordered" evidence="3">
    <location>
        <begin position="1"/>
        <end position="129"/>
    </location>
</feature>
<feature type="domain" description="Piwi" evidence="5">
    <location>
        <begin position="616"/>
        <end position="924"/>
    </location>
</feature>
<dbReference type="Pfam" id="PF16487">
    <property type="entry name" value="ArgoMid"/>
    <property type="match status" value="1"/>
</dbReference>
<dbReference type="Pfam" id="PF02171">
    <property type="entry name" value="Piwi"/>
    <property type="match status" value="1"/>
</dbReference>
<feature type="compositionally biased region" description="Gly residues" evidence="3">
    <location>
        <begin position="94"/>
        <end position="112"/>
    </location>
</feature>
<dbReference type="SMART" id="SM00949">
    <property type="entry name" value="PAZ"/>
    <property type="match status" value="1"/>
</dbReference>
<evidence type="ECO:0000313" key="6">
    <source>
        <dbReference type="EMBL" id="KAK9115723.1"/>
    </source>
</evidence>
<proteinExistence type="inferred from homology"/>
<dbReference type="PANTHER" id="PTHR22891">
    <property type="entry name" value="EUKARYOTIC TRANSLATION INITIATION FACTOR 2C"/>
    <property type="match status" value="1"/>
</dbReference>
<dbReference type="InterPro" id="IPR003100">
    <property type="entry name" value="PAZ_dom"/>
</dbReference>
<dbReference type="Gene3D" id="2.170.260.10">
    <property type="entry name" value="paz domain"/>
    <property type="match status" value="1"/>
</dbReference>
<evidence type="ECO:0000259" key="4">
    <source>
        <dbReference type="PROSITE" id="PS50821"/>
    </source>
</evidence>
<dbReference type="Proteomes" id="UP001417504">
    <property type="component" value="Unassembled WGS sequence"/>
</dbReference>
<feature type="compositionally biased region" description="Polar residues" evidence="3">
    <location>
        <begin position="115"/>
        <end position="127"/>
    </location>
</feature>
<dbReference type="GO" id="GO:0031047">
    <property type="term" value="P:regulatory ncRNA-mediated gene silencing"/>
    <property type="evidence" value="ECO:0007669"/>
    <property type="project" value="UniProtKB-KW"/>
</dbReference>
<dbReference type="Pfam" id="PF02170">
    <property type="entry name" value="PAZ"/>
    <property type="match status" value="1"/>
</dbReference>
<keyword evidence="2" id="KW-0943">RNA-mediated gene silencing</keyword>
<dbReference type="InterPro" id="IPR036397">
    <property type="entry name" value="RNaseH_sf"/>
</dbReference>
<name>A0AAP0IHU9_9MAGN</name>
<dbReference type="InterPro" id="IPR045246">
    <property type="entry name" value="Piwi_ago-like"/>
</dbReference>
<dbReference type="GO" id="GO:0003723">
    <property type="term" value="F:RNA binding"/>
    <property type="evidence" value="ECO:0007669"/>
    <property type="project" value="InterPro"/>
</dbReference>
<comment type="caution">
    <text evidence="6">The sequence shown here is derived from an EMBL/GenBank/DDBJ whole genome shotgun (WGS) entry which is preliminary data.</text>
</comment>
<dbReference type="InterPro" id="IPR032474">
    <property type="entry name" value="Argonaute_N"/>
</dbReference>
<dbReference type="SUPFAM" id="SSF53098">
    <property type="entry name" value="Ribonuclease H-like"/>
    <property type="match status" value="1"/>
</dbReference>
<dbReference type="AlphaFoldDB" id="A0AAP0IHU9"/>
<dbReference type="InterPro" id="IPR032473">
    <property type="entry name" value="Argonaute_Mid_dom"/>
</dbReference>
<sequence>MSSVGRGRGDGGSDRGGDRGRGHRGGGGGGRGGGGYGDGGYSRNYASHQDGGRGRGRGGGGGGDGGRGNYSSYRGGGRGGDGGRGNYSSDRGRGGGGGGYGGNGGGGRGRGGWRSSPSDLHQANSGVERQLSELSLKPENQLIRFSSRPPPGTIGEKFLVVTNHFQVEIDSFLNGIFHYNVSISPEVVSSKEYGLIMEELRNLYLQSHMNGSLLAYDGRKSFYTFDLLPFNSKEFPVSVKTRQYIVAISLVAVIDLEKFRQFLNGKDVELPQTVIHALDVVLRQTPSSIYTPVRRSFVSTMFGTSKLGDGLEAWRDVMAAAFIEQIPVIEFVKQLLRWERDRRDATISDVERLKIKRALRGVRIEVTHRGNTRRTYSISGLSSMPTYEETFADRECGSNKHIVLYFREKYNLDLIYKALPCLKVGNKGESLPMEVCKIVGGQRYTKKLTNMQTSGMLKVNNLRPGERLDKISQIVSQNNYGEDPYCKMFGIKISGSPTLVQARKVPSPRLKYHDSGKENVCQPRDGQWNMQNKKLFMGGNINSWVCINFERDISDSYASNFCSRLGGVCNDYGLVFTRNSVLPPKRGNPMQVEWALDALYGEAMRRLKPRNQPLDLIIVILPDNNGSLYGEVKRICDTNLGVMSQCFLAATVKKMNIGTLTMASEKMNIKAGGRNVVLEDALMQCVPLVSDKPTIIFGADVTHPSPGNDTSPSIAAVVASLDWKLLGKYAPELSAQAARQERIEDMFGMCKAHFFSFYEENHEKPERIIFFRDGVGEGQIQDVLQHELREIQRAWMNTFNESRSPPITFVMVQKRHHTRFFPVNKDFNFYDKNGNVLPGTVVDTGICHPVWRDFYLNSHAGIQGTNRPAHYHILHDDNNFTEDQIQTLCNNLCYTYERCNRAVSYVTPAYYAHLLAFRARYYLGVDSSSDGSAAAEHGESSTDHQLKPLPRFHENLKNRMFFI</sequence>
<comment type="similarity">
    <text evidence="1">Belongs to the argonaute family. Ago subfamily.</text>
</comment>
<dbReference type="EMBL" id="JBBNAE010000006">
    <property type="protein sequence ID" value="KAK9115723.1"/>
    <property type="molecule type" value="Genomic_DNA"/>
</dbReference>
<dbReference type="SUPFAM" id="SSF101690">
    <property type="entry name" value="PAZ domain"/>
    <property type="match status" value="1"/>
</dbReference>
<evidence type="ECO:0000256" key="2">
    <source>
        <dbReference type="ARBA" id="ARBA00023158"/>
    </source>
</evidence>
<dbReference type="InterPro" id="IPR003165">
    <property type="entry name" value="Piwi"/>
</dbReference>
<dbReference type="InterPro" id="IPR036085">
    <property type="entry name" value="PAZ_dom_sf"/>
</dbReference>
<evidence type="ECO:0000256" key="3">
    <source>
        <dbReference type="SAM" id="MobiDB-lite"/>
    </source>
</evidence>
<dbReference type="Pfam" id="PF16486">
    <property type="entry name" value="ArgoN"/>
    <property type="match status" value="1"/>
</dbReference>
<reference evidence="6 7" key="1">
    <citation type="submission" date="2024-01" db="EMBL/GenBank/DDBJ databases">
        <title>Genome assemblies of Stephania.</title>
        <authorList>
            <person name="Yang L."/>
        </authorList>
    </citation>
    <scope>NUCLEOTIDE SEQUENCE [LARGE SCALE GENOMIC DNA]</scope>
    <source>
        <strain evidence="6">QJT</strain>
        <tissue evidence="6">Leaf</tissue>
    </source>
</reference>
<dbReference type="InterPro" id="IPR012337">
    <property type="entry name" value="RNaseH-like_sf"/>
</dbReference>
<dbReference type="CDD" id="cd04657">
    <property type="entry name" value="Piwi_ago-like"/>
    <property type="match status" value="1"/>
</dbReference>
<dbReference type="CDD" id="cd02846">
    <property type="entry name" value="PAZ_argonaute_like"/>
    <property type="match status" value="1"/>
</dbReference>